<feature type="transmembrane region" description="Helical" evidence="1">
    <location>
        <begin position="30"/>
        <end position="47"/>
    </location>
</feature>
<keyword evidence="1" id="KW-0812">Transmembrane</keyword>
<feature type="transmembrane region" description="Helical" evidence="1">
    <location>
        <begin position="76"/>
        <end position="93"/>
    </location>
</feature>
<dbReference type="eggNOG" id="ENOG50335CG">
    <property type="taxonomic scope" value="Bacteria"/>
</dbReference>
<dbReference type="Proteomes" id="UP000002730">
    <property type="component" value="Chromosome"/>
</dbReference>
<evidence type="ECO:0000256" key="1">
    <source>
        <dbReference type="SAM" id="Phobius"/>
    </source>
</evidence>
<feature type="transmembrane region" description="Helical" evidence="1">
    <location>
        <begin position="105"/>
        <end position="125"/>
    </location>
</feature>
<keyword evidence="3" id="KW-1185">Reference proteome</keyword>
<proteinExistence type="predicted"/>
<dbReference type="AlphaFoldDB" id="D9SUC0"/>
<dbReference type="EMBL" id="CP002160">
    <property type="protein sequence ID" value="ADL52875.1"/>
    <property type="molecule type" value="Genomic_DNA"/>
</dbReference>
<evidence type="ECO:0000313" key="2">
    <source>
        <dbReference type="EMBL" id="ADL52875.1"/>
    </source>
</evidence>
<feature type="transmembrane region" description="Helical" evidence="1">
    <location>
        <begin position="54"/>
        <end position="70"/>
    </location>
</feature>
<accession>D9SUC0</accession>
<dbReference type="KEGG" id="ccb:Clocel_3189"/>
<organism evidence="2 3">
    <name type="scientific">Clostridium cellulovorans (strain ATCC 35296 / DSM 3052 / OCM 3 / 743B)</name>
    <dbReference type="NCBI Taxonomy" id="573061"/>
    <lineage>
        <taxon>Bacteria</taxon>
        <taxon>Bacillati</taxon>
        <taxon>Bacillota</taxon>
        <taxon>Clostridia</taxon>
        <taxon>Eubacteriales</taxon>
        <taxon>Clostridiaceae</taxon>
        <taxon>Clostridium</taxon>
    </lineage>
</organism>
<dbReference type="RefSeq" id="WP_010073259.1">
    <property type="nucleotide sequence ID" value="NC_014393.1"/>
</dbReference>
<evidence type="ECO:0000313" key="3">
    <source>
        <dbReference type="Proteomes" id="UP000002730"/>
    </source>
</evidence>
<sequence length="176" mass="19933">MKGKALYISRGGILTALSFMLVYISTVIPTSRLTVLALTSLIVPIAILTTNIKTSLVIYIATSVISLMFLGLRGNVLLYILLFGIYGLIKLFIEKFKNLPLEIFLKLVYFNCVLLVLWLSASLFTDVTGIKLPEIPYIIPIAFVVMQFIFIVFDYALTQGINYFLNKIYDKIKFRN</sequence>
<feature type="transmembrane region" description="Helical" evidence="1">
    <location>
        <begin position="137"/>
        <end position="157"/>
    </location>
</feature>
<name>D9SUC0_CLOC7</name>
<dbReference type="OrthoDB" id="1708005at2"/>
<dbReference type="HOGENOM" id="CLU_122392_1_0_9"/>
<reference evidence="2 3" key="1">
    <citation type="submission" date="2010-08" db="EMBL/GenBank/DDBJ databases">
        <title>Complete sequence of Clostridium cellulovorans 743B.</title>
        <authorList>
            <consortium name="US DOE Joint Genome Institute"/>
            <person name="Lucas S."/>
            <person name="Copeland A."/>
            <person name="Lapidus A."/>
            <person name="Cheng J.-F."/>
            <person name="Bruce D."/>
            <person name="Goodwin L."/>
            <person name="Pitluck S."/>
            <person name="Chertkov O."/>
            <person name="Detter J.C."/>
            <person name="Han C."/>
            <person name="Tapia R."/>
            <person name="Land M."/>
            <person name="Hauser L."/>
            <person name="Chang Y.-J."/>
            <person name="Jeffries C."/>
            <person name="Kyrpides N."/>
            <person name="Ivanova N."/>
            <person name="Mikhailova N."/>
            <person name="Hemme C.L."/>
            <person name="Woyke T."/>
        </authorList>
    </citation>
    <scope>NUCLEOTIDE SEQUENCE [LARGE SCALE GENOMIC DNA]</scope>
    <source>
        <strain evidence="3">ATCC 35296 / DSM 3052 / OCM 3 / 743B</strain>
    </source>
</reference>
<gene>
    <name evidence="2" type="ordered locus">Clocel_3189</name>
</gene>
<keyword evidence="1" id="KW-0472">Membrane</keyword>
<feature type="transmembrane region" description="Helical" evidence="1">
    <location>
        <begin position="7"/>
        <end position="24"/>
    </location>
</feature>
<keyword evidence="1" id="KW-1133">Transmembrane helix</keyword>
<protein>
    <submittedName>
        <fullName evidence="2">Uncharacterized protein</fullName>
    </submittedName>
</protein>
<dbReference type="STRING" id="573061.Clocel_3189"/>